<keyword evidence="2" id="KW-0509">mRNA transport</keyword>
<evidence type="ECO:0000256" key="7">
    <source>
        <dbReference type="RuleBase" id="RU365072"/>
    </source>
</evidence>
<name>A0AA35IX92_SACMI</name>
<evidence type="ECO:0000256" key="5">
    <source>
        <dbReference type="ARBA" id="ARBA00023132"/>
    </source>
</evidence>
<comment type="subcellular location">
    <subcellularLocation>
        <location evidence="7">Nucleus</location>
        <location evidence="7">Nuclear pore complex</location>
    </subcellularLocation>
    <subcellularLocation>
        <location evidence="7">Nucleus membrane</location>
    </subcellularLocation>
</comment>
<gene>
    <name evidence="8" type="primary">SMKI04G1240</name>
    <name evidence="8" type="ORF">SMKI_04G1240</name>
</gene>
<evidence type="ECO:0000256" key="4">
    <source>
        <dbReference type="ARBA" id="ARBA00023010"/>
    </source>
</evidence>
<dbReference type="Gene3D" id="1.20.190.50">
    <property type="match status" value="1"/>
</dbReference>
<dbReference type="PANTHER" id="PTHR13003:SF2">
    <property type="entry name" value="NUCLEAR PORE COMPLEX PROTEIN NUP107"/>
    <property type="match status" value="1"/>
</dbReference>
<comment type="similarity">
    <text evidence="7">Belongs to the nucleoporin Nup84/Nup107 family.</text>
</comment>
<dbReference type="GO" id="GO:0017056">
    <property type="term" value="F:structural constituent of nuclear pore"/>
    <property type="evidence" value="ECO:0007669"/>
    <property type="project" value="UniProtKB-UniRule"/>
</dbReference>
<keyword evidence="4 7" id="KW-0811">Translocation</keyword>
<keyword evidence="3" id="KW-0653">Protein transport</keyword>
<keyword evidence="7" id="KW-0472">Membrane</keyword>
<dbReference type="FunFam" id="1.20.190.50:FF:000003">
    <property type="entry name" value="Nuclear pore complex protein"/>
    <property type="match status" value="1"/>
</dbReference>
<dbReference type="GO" id="GO:0000973">
    <property type="term" value="P:post-transcriptional tethering of RNA polymerase II gene DNA at nuclear periphery"/>
    <property type="evidence" value="ECO:0007669"/>
    <property type="project" value="TreeGrafter"/>
</dbReference>
<reference evidence="8" key="1">
    <citation type="submission" date="2022-10" db="EMBL/GenBank/DDBJ databases">
        <authorList>
            <person name="Byrne P K."/>
        </authorList>
    </citation>
    <scope>NUCLEOTIDE SEQUENCE</scope>
    <source>
        <strain evidence="8">IFO1815</strain>
    </source>
</reference>
<dbReference type="Pfam" id="PF04121">
    <property type="entry name" value="Nup84_Nup100"/>
    <property type="match status" value="1"/>
</dbReference>
<comment type="subunit">
    <text evidence="7">Part of the nuclear pore complex (NPC).</text>
</comment>
<dbReference type="PANTHER" id="PTHR13003">
    <property type="entry name" value="NUP107-RELATED"/>
    <property type="match status" value="1"/>
</dbReference>
<dbReference type="InterPro" id="IPR007252">
    <property type="entry name" value="Nup84/Nup107"/>
</dbReference>
<evidence type="ECO:0000256" key="2">
    <source>
        <dbReference type="ARBA" id="ARBA00022816"/>
    </source>
</evidence>
<comment type="function">
    <text evidence="7">Functions as a component of the nuclear pore complex (NPC).</text>
</comment>
<dbReference type="FunFam" id="1.10.3450.20:FF:000005">
    <property type="entry name" value="Nuclear pore complex protein"/>
    <property type="match status" value="1"/>
</dbReference>
<dbReference type="Proteomes" id="UP001161438">
    <property type="component" value="Chromosome 4"/>
</dbReference>
<dbReference type="GO" id="GO:0006606">
    <property type="term" value="P:protein import into nucleus"/>
    <property type="evidence" value="ECO:0007669"/>
    <property type="project" value="TreeGrafter"/>
</dbReference>
<dbReference type="GO" id="GO:0031965">
    <property type="term" value="C:nuclear membrane"/>
    <property type="evidence" value="ECO:0007669"/>
    <property type="project" value="UniProtKB-SubCell"/>
</dbReference>
<keyword evidence="9" id="KW-1185">Reference proteome</keyword>
<evidence type="ECO:0000256" key="1">
    <source>
        <dbReference type="ARBA" id="ARBA00022448"/>
    </source>
</evidence>
<proteinExistence type="inferred from homology"/>
<keyword evidence="6 7" id="KW-0539">Nucleus</keyword>
<protein>
    <recommendedName>
        <fullName evidence="7">Nuclear pore complex protein</fullName>
    </recommendedName>
</protein>
<dbReference type="RefSeq" id="XP_056080905.1">
    <property type="nucleotide sequence ID" value="XM_056226651.1"/>
</dbReference>
<dbReference type="Gene3D" id="1.10.3450.20">
    <property type="match status" value="1"/>
</dbReference>
<keyword evidence="5 7" id="KW-0906">Nuclear pore complex</keyword>
<evidence type="ECO:0000313" key="8">
    <source>
        <dbReference type="EMBL" id="CAI4037790.1"/>
    </source>
</evidence>
<dbReference type="GO" id="GO:0006406">
    <property type="term" value="P:mRNA export from nucleus"/>
    <property type="evidence" value="ECO:0007669"/>
    <property type="project" value="TreeGrafter"/>
</dbReference>
<sequence>MELSDTYKAEHFTKFSDTLKEYRIEQNNEQNPTDPFNIIREFRSSAGQLALKFANSTDQQNLISSTDWELEARFWHLVELLMVFRNADLDLDEIDLHPYNSRALFKKKLMQGNTDLYQIWIVMVWLRENTHVEDRPKNIPTSKWSNSITSGGLKSCDLDFPLRENNNVLDVKDKKEDHIFFKYIYELILAGAVDEALEEAKLTDNITICMILCGVQEYLNPVIDKQIANEFDTQQGIKKHSLWRRTVFSLSQQPGLDPYERAIYCYLSGDIPSQEILQYSDWESDLHLYLNQILQIEIENYLLKNNQISTDELILPLPSHALTVQEVLNRVAARHPSESEHPIRVLMASVILDSLPSVIHSSVEMLLDVVKGTETSNDIIDKPYLLRIVTHLAIFLDIINPGSVEEVDKSKLITTYISLLKLQGLYENIPIYATFLNESDCLEACSFILSSLENPQIRQKQIEIINFLKLPASNILRRTTQRVFEETEHEYSPSNEISISFDVNNIDMHLICGVEWLIEGKLYVDAVHSIIALSRRFLLNGRVKALEQFMKRNSFEKICKNYELEKIAENISGNGDEKEDQFLKEITQYEHLIQGIEKYEEWQKSVSLLNSESNIPTLIEKLQGFSKDTFELIRSFLVELTSMDLINSIDYEILYEIRALYTPFLIMELHKKLVEAAKLLKIPKFVSEALEFTSLVANENDKIYLLFQSSGKLKEYLDLVARTATLLN</sequence>
<dbReference type="GeneID" id="80917001"/>
<dbReference type="AlphaFoldDB" id="A0AA35IX92"/>
<dbReference type="EMBL" id="OX365760">
    <property type="protein sequence ID" value="CAI4037790.1"/>
    <property type="molecule type" value="Genomic_DNA"/>
</dbReference>
<organism evidence="8 9">
    <name type="scientific">Saccharomyces mikatae IFO 1815</name>
    <dbReference type="NCBI Taxonomy" id="226126"/>
    <lineage>
        <taxon>Eukaryota</taxon>
        <taxon>Fungi</taxon>
        <taxon>Dikarya</taxon>
        <taxon>Ascomycota</taxon>
        <taxon>Saccharomycotina</taxon>
        <taxon>Saccharomycetes</taxon>
        <taxon>Saccharomycetales</taxon>
        <taxon>Saccharomycetaceae</taxon>
        <taxon>Saccharomyces</taxon>
    </lineage>
</organism>
<evidence type="ECO:0000256" key="3">
    <source>
        <dbReference type="ARBA" id="ARBA00022927"/>
    </source>
</evidence>
<evidence type="ECO:0000256" key="6">
    <source>
        <dbReference type="ARBA" id="ARBA00023242"/>
    </source>
</evidence>
<accession>A0AA35IX92</accession>
<evidence type="ECO:0000313" key="9">
    <source>
        <dbReference type="Proteomes" id="UP001161438"/>
    </source>
</evidence>
<dbReference type="GO" id="GO:0031080">
    <property type="term" value="C:nuclear pore outer ring"/>
    <property type="evidence" value="ECO:0007669"/>
    <property type="project" value="TreeGrafter"/>
</dbReference>
<keyword evidence="1 7" id="KW-0813">Transport</keyword>